<accession>A0A075HKM6</accession>
<organism evidence="2">
    <name type="scientific">uncultured marine thaumarchaeote KM3_75_F03</name>
    <dbReference type="NCBI Taxonomy" id="1456279"/>
    <lineage>
        <taxon>Archaea</taxon>
        <taxon>Nitrososphaerota</taxon>
        <taxon>environmental samples</taxon>
    </lineage>
</organism>
<dbReference type="EMBL" id="KF901068">
    <property type="protein sequence ID" value="AIF16941.1"/>
    <property type="molecule type" value="Genomic_DNA"/>
</dbReference>
<dbReference type="Pfam" id="PF01878">
    <property type="entry name" value="EVE"/>
    <property type="match status" value="1"/>
</dbReference>
<dbReference type="Gene3D" id="3.10.590.10">
    <property type="entry name" value="ph1033 like domains"/>
    <property type="match status" value="1"/>
</dbReference>
<feature type="domain" description="EVE" evidence="1">
    <location>
        <begin position="28"/>
        <end position="161"/>
    </location>
</feature>
<proteinExistence type="predicted"/>
<evidence type="ECO:0000313" key="2">
    <source>
        <dbReference type="EMBL" id="AIF16941.1"/>
    </source>
</evidence>
<protein>
    <recommendedName>
        <fullName evidence="1">EVE domain-containing protein</fullName>
    </recommendedName>
</protein>
<name>A0A075HKM6_9ARCH</name>
<dbReference type="PANTHER" id="PTHR14087">
    <property type="entry name" value="THYMOCYTE NUCLEAR PROTEIN 1"/>
    <property type="match status" value="1"/>
</dbReference>
<dbReference type="InterPro" id="IPR052181">
    <property type="entry name" value="5hmC_binding"/>
</dbReference>
<sequence length="165" mass="19410">MNLFESVPGNIYFIKKLFRYSLGKPMINYWLAKQEPTGPRGYNFTTLQKEKTTVWDGVHNNLALKHMRNMKKGDQIIYYHTGDERQAVGIMSVITNPYPNPEEDNDRFVAVNVKFKKKFQKPVSLEQMKKEKSFKNWELLRIARLSIIPVPKSIWDKIIKMSQAK</sequence>
<dbReference type="InterPro" id="IPR015947">
    <property type="entry name" value="PUA-like_sf"/>
</dbReference>
<reference evidence="2" key="1">
    <citation type="journal article" date="2014" name="Genome Biol. Evol.">
        <title>Pangenome evidence for extensive interdomain horizontal transfer affecting lineage core and shell genes in uncultured planktonic thaumarchaeota and euryarchaeota.</title>
        <authorList>
            <person name="Deschamps P."/>
            <person name="Zivanovic Y."/>
            <person name="Moreira D."/>
            <person name="Rodriguez-Valera F."/>
            <person name="Lopez-Garcia P."/>
        </authorList>
    </citation>
    <scope>NUCLEOTIDE SEQUENCE</scope>
</reference>
<dbReference type="InterPro" id="IPR002740">
    <property type="entry name" value="EVE_domain"/>
</dbReference>
<dbReference type="AlphaFoldDB" id="A0A075HKM6"/>
<evidence type="ECO:0000259" key="1">
    <source>
        <dbReference type="Pfam" id="PF01878"/>
    </source>
</evidence>
<dbReference type="PANTHER" id="PTHR14087:SF7">
    <property type="entry name" value="THYMOCYTE NUCLEAR PROTEIN 1"/>
    <property type="match status" value="1"/>
</dbReference>
<dbReference type="SUPFAM" id="SSF88697">
    <property type="entry name" value="PUA domain-like"/>
    <property type="match status" value="1"/>
</dbReference>